<dbReference type="CDD" id="cd04301">
    <property type="entry name" value="NAT_SF"/>
    <property type="match status" value="1"/>
</dbReference>
<dbReference type="InterPro" id="IPR016181">
    <property type="entry name" value="Acyl_CoA_acyltransferase"/>
</dbReference>
<organism evidence="2 3">
    <name type="scientific">Pontiella agarivorans</name>
    <dbReference type="NCBI Taxonomy" id="3038953"/>
    <lineage>
        <taxon>Bacteria</taxon>
        <taxon>Pseudomonadati</taxon>
        <taxon>Kiritimatiellota</taxon>
        <taxon>Kiritimatiellia</taxon>
        <taxon>Kiritimatiellales</taxon>
        <taxon>Pontiellaceae</taxon>
        <taxon>Pontiella</taxon>
    </lineage>
</organism>
<dbReference type="Proteomes" id="UP001290861">
    <property type="component" value="Unassembled WGS sequence"/>
</dbReference>
<dbReference type="RefSeq" id="WP_322609835.1">
    <property type="nucleotide sequence ID" value="NZ_JARVCO010000012.1"/>
</dbReference>
<dbReference type="Pfam" id="PF00583">
    <property type="entry name" value="Acetyltransf_1"/>
    <property type="match status" value="1"/>
</dbReference>
<comment type="caution">
    <text evidence="2">The sequence shown here is derived from an EMBL/GenBank/DDBJ whole genome shotgun (WGS) entry which is preliminary data.</text>
</comment>
<evidence type="ECO:0000313" key="3">
    <source>
        <dbReference type="Proteomes" id="UP001290861"/>
    </source>
</evidence>
<dbReference type="Gene3D" id="3.40.630.30">
    <property type="match status" value="1"/>
</dbReference>
<gene>
    <name evidence="2" type="ORF">P9H32_15610</name>
</gene>
<dbReference type="InterPro" id="IPR000182">
    <property type="entry name" value="GNAT_dom"/>
</dbReference>
<protein>
    <submittedName>
        <fullName evidence="2">GNAT family N-acetyltransferase</fullName>
    </submittedName>
</protein>
<dbReference type="EMBL" id="JARVCO010000012">
    <property type="protein sequence ID" value="MDZ8120057.1"/>
    <property type="molecule type" value="Genomic_DNA"/>
</dbReference>
<reference evidence="2 3" key="1">
    <citation type="journal article" date="2024" name="Appl. Environ. Microbiol.">
        <title>Pontiella agarivorans sp. nov., a novel marine anaerobic bacterium capable of degrading macroalgal polysaccharides and fixing nitrogen.</title>
        <authorList>
            <person name="Liu N."/>
            <person name="Kivenson V."/>
            <person name="Peng X."/>
            <person name="Cui Z."/>
            <person name="Lankiewicz T.S."/>
            <person name="Gosselin K.M."/>
            <person name="English C.J."/>
            <person name="Blair E.M."/>
            <person name="O'Malley M.A."/>
            <person name="Valentine D.L."/>
        </authorList>
    </citation>
    <scope>NUCLEOTIDE SEQUENCE [LARGE SCALE GENOMIC DNA]</scope>
    <source>
        <strain evidence="2 3">NLcol2</strain>
    </source>
</reference>
<keyword evidence="3" id="KW-1185">Reference proteome</keyword>
<name>A0ABU5N0U0_9BACT</name>
<feature type="domain" description="N-acetyltransferase" evidence="1">
    <location>
        <begin position="5"/>
        <end position="164"/>
    </location>
</feature>
<accession>A0ABU5N0U0</accession>
<dbReference type="SUPFAM" id="SSF55729">
    <property type="entry name" value="Acyl-CoA N-acyltransferases (Nat)"/>
    <property type="match status" value="1"/>
</dbReference>
<sequence length="310" mass="34543">MKIKIGLRHAASSDWNRVAELIYMSTNAWYQAKGNPPIFQGAPDSTRLFCEVYDELDASRCLIAADETMGSLAGSCFYHDRETHVSLGIMNVHPNYAGQGVARQLLEYILNFAEEQGKPLRLVSSAMNLDSYSLYNRAGLAPYAVYQDMIFDVPEEGIEERTPEGKRVRNAQLSDVAAMVALEEDVLGIRRGSDFEYFIKNKRGDWHMSVIEDEQGNLDGFLASIWHPASTMLGPGCMRSDESAVALIRRELNFRKGKTMVWLVPSDRPVITQAMYGLGAKNCELHFGQTTGEGPSIRGVVMPTFMPETA</sequence>
<evidence type="ECO:0000259" key="1">
    <source>
        <dbReference type="PROSITE" id="PS51186"/>
    </source>
</evidence>
<proteinExistence type="predicted"/>
<evidence type="ECO:0000313" key="2">
    <source>
        <dbReference type="EMBL" id="MDZ8120057.1"/>
    </source>
</evidence>
<dbReference type="PROSITE" id="PS51186">
    <property type="entry name" value="GNAT"/>
    <property type="match status" value="1"/>
</dbReference>